<comment type="caution">
    <text evidence="4">The sequence shown here is derived from an EMBL/GenBank/DDBJ whole genome shotgun (WGS) entry which is preliminary data.</text>
</comment>
<evidence type="ECO:0000313" key="4">
    <source>
        <dbReference type="EMBL" id="MTB71654.1"/>
    </source>
</evidence>
<organism evidence="4 5">
    <name type="scientific">Arsenicicoccus cauae</name>
    <dbReference type="NCBI Taxonomy" id="2663847"/>
    <lineage>
        <taxon>Bacteria</taxon>
        <taxon>Bacillati</taxon>
        <taxon>Actinomycetota</taxon>
        <taxon>Actinomycetes</taxon>
        <taxon>Micrococcales</taxon>
        <taxon>Intrasporangiaceae</taxon>
        <taxon>Arsenicicoccus</taxon>
    </lineage>
</organism>
<feature type="chain" id="PRO_5026229472" description="DUF6318 domain-containing protein" evidence="2">
    <location>
        <begin position="26"/>
        <end position="213"/>
    </location>
</feature>
<evidence type="ECO:0000256" key="2">
    <source>
        <dbReference type="SAM" id="SignalP"/>
    </source>
</evidence>
<proteinExistence type="predicted"/>
<evidence type="ECO:0000313" key="5">
    <source>
        <dbReference type="Proteomes" id="UP000431092"/>
    </source>
</evidence>
<dbReference type="PROSITE" id="PS51257">
    <property type="entry name" value="PROKAR_LIPOPROTEIN"/>
    <property type="match status" value="1"/>
</dbReference>
<accession>A0A6I3I635</accession>
<protein>
    <recommendedName>
        <fullName evidence="3">DUF6318 domain-containing protein</fullName>
    </recommendedName>
</protein>
<dbReference type="InterPro" id="IPR046281">
    <property type="entry name" value="DUF6318"/>
</dbReference>
<sequence>MRGHGRLLTAAALTAAGLLTGCSGATTSARTTATHELPPTASGTTAGSATTPPTSATPTTAPAAPSSPATTTAATPAIPAAARAHTPEGAEAFTRYFIDQVNVAWTTPKTGLISALSLPTCKSCAKLEKDAQRLADADARVASPMLEVTETVPAEDKQTGATVVVATVQETPTPTVQDGATTQSTRKTTVTRRAFELSAQANGWRVSEIKDYQ</sequence>
<keyword evidence="2" id="KW-0732">Signal</keyword>
<dbReference type="AlphaFoldDB" id="A0A6I3I635"/>
<dbReference type="EMBL" id="WLVL01000023">
    <property type="protein sequence ID" value="MTB71654.1"/>
    <property type="molecule type" value="Genomic_DNA"/>
</dbReference>
<feature type="domain" description="DUF6318" evidence="3">
    <location>
        <begin position="61"/>
        <end position="208"/>
    </location>
</feature>
<dbReference type="Proteomes" id="UP000431092">
    <property type="component" value="Unassembled WGS sequence"/>
</dbReference>
<name>A0A6I3I635_9MICO</name>
<dbReference type="RefSeq" id="WP_154592976.1">
    <property type="nucleotide sequence ID" value="NZ_WLVL01000023.1"/>
</dbReference>
<feature type="region of interest" description="Disordered" evidence="1">
    <location>
        <begin position="30"/>
        <end position="74"/>
    </location>
</feature>
<dbReference type="Pfam" id="PF19843">
    <property type="entry name" value="DUF6318"/>
    <property type="match status" value="1"/>
</dbReference>
<keyword evidence="5" id="KW-1185">Reference proteome</keyword>
<feature type="signal peptide" evidence="2">
    <location>
        <begin position="1"/>
        <end position="25"/>
    </location>
</feature>
<evidence type="ECO:0000256" key="1">
    <source>
        <dbReference type="SAM" id="MobiDB-lite"/>
    </source>
</evidence>
<gene>
    <name evidence="4" type="ORF">GGG17_06660</name>
</gene>
<evidence type="ECO:0000259" key="3">
    <source>
        <dbReference type="Pfam" id="PF19843"/>
    </source>
</evidence>
<reference evidence="4 5" key="1">
    <citation type="submission" date="2019-11" db="EMBL/GenBank/DDBJ databases">
        <title>Whole genome sequencing identifies a novel species of the genus Arsenicicoccus isolated from human blood.</title>
        <authorList>
            <person name="Jeong J.H."/>
            <person name="Kweon O.J."/>
            <person name="Kim H.R."/>
            <person name="Kim T.-H."/>
            <person name="Ha S.-M."/>
            <person name="Lee M.-K."/>
        </authorList>
    </citation>
    <scope>NUCLEOTIDE SEQUENCE [LARGE SCALE GENOMIC DNA]</scope>
    <source>
        <strain evidence="4 5">MKL-02</strain>
    </source>
</reference>